<dbReference type="GO" id="GO:0005737">
    <property type="term" value="C:cytoplasm"/>
    <property type="evidence" value="ECO:0007669"/>
    <property type="project" value="UniProtKB-SubCell"/>
</dbReference>
<dbReference type="InterPro" id="IPR029060">
    <property type="entry name" value="PIN-like_dom_sf"/>
</dbReference>
<dbReference type="InterPro" id="IPR045153">
    <property type="entry name" value="Est1/Ebs1-like"/>
</dbReference>
<dbReference type="PANTHER" id="PTHR15696">
    <property type="entry name" value="SMG-7 SUPPRESSOR WITH MORPHOLOGICAL EFFECT ON GENITALIA PROTEIN 7"/>
    <property type="match status" value="1"/>
</dbReference>
<feature type="region of interest" description="Disordered" evidence="6">
    <location>
        <begin position="37"/>
        <end position="64"/>
    </location>
</feature>
<dbReference type="Pfam" id="PF13638">
    <property type="entry name" value="PIN_4"/>
    <property type="match status" value="1"/>
</dbReference>
<dbReference type="GO" id="GO:0070034">
    <property type="term" value="F:telomerase RNA binding"/>
    <property type="evidence" value="ECO:0007669"/>
    <property type="project" value="TreeGrafter"/>
</dbReference>
<keyword evidence="5" id="KW-0539">Nucleus</keyword>
<accession>A0A0K8VTD2</accession>
<evidence type="ECO:0000259" key="7">
    <source>
        <dbReference type="SMART" id="SM00670"/>
    </source>
</evidence>
<dbReference type="InterPro" id="IPR002716">
    <property type="entry name" value="PIN_dom"/>
</dbReference>
<dbReference type="GO" id="GO:0000184">
    <property type="term" value="P:nuclear-transcribed mRNA catabolic process, nonsense-mediated decay"/>
    <property type="evidence" value="ECO:0007669"/>
    <property type="project" value="UniProtKB-KW"/>
</dbReference>
<dbReference type="AlphaFoldDB" id="A0A0K8VTD2"/>
<dbReference type="PANTHER" id="PTHR15696:SF0">
    <property type="entry name" value="TELOMERASE-BINDING PROTEIN EST1A"/>
    <property type="match status" value="1"/>
</dbReference>
<name>A0A0K8VTD2_BACLA</name>
<organism evidence="8">
    <name type="scientific">Bactrocera latifrons</name>
    <name type="common">Malaysian fruit fly</name>
    <name type="synonym">Chaetodacus latifrons</name>
    <dbReference type="NCBI Taxonomy" id="174628"/>
    <lineage>
        <taxon>Eukaryota</taxon>
        <taxon>Metazoa</taxon>
        <taxon>Ecdysozoa</taxon>
        <taxon>Arthropoda</taxon>
        <taxon>Hexapoda</taxon>
        <taxon>Insecta</taxon>
        <taxon>Pterygota</taxon>
        <taxon>Neoptera</taxon>
        <taxon>Endopterygota</taxon>
        <taxon>Diptera</taxon>
        <taxon>Brachycera</taxon>
        <taxon>Muscomorpha</taxon>
        <taxon>Tephritoidea</taxon>
        <taxon>Tephritidae</taxon>
        <taxon>Bactrocera</taxon>
        <taxon>Bactrocera</taxon>
    </lineage>
</organism>
<reference evidence="8" key="1">
    <citation type="submission" date="2015-06" db="EMBL/GenBank/DDBJ databases">
        <authorList>
            <person name="Hoefler B.C."/>
            <person name="Straight P.D."/>
        </authorList>
    </citation>
    <scope>NUCLEOTIDE SEQUENCE</scope>
</reference>
<dbReference type="GO" id="GO:0005697">
    <property type="term" value="C:telomerase holoenzyme complex"/>
    <property type="evidence" value="ECO:0007669"/>
    <property type="project" value="TreeGrafter"/>
</dbReference>
<evidence type="ECO:0000313" key="8">
    <source>
        <dbReference type="EMBL" id="JAI42161.1"/>
    </source>
</evidence>
<dbReference type="FunFam" id="3.40.50.1010:FF:000047">
    <property type="entry name" value="Blast:Telomerase-binding protein EST1A"/>
    <property type="match status" value="1"/>
</dbReference>
<dbReference type="Gene3D" id="3.40.50.1010">
    <property type="entry name" value="5'-nuclease"/>
    <property type="match status" value="1"/>
</dbReference>
<feature type="compositionally biased region" description="Polar residues" evidence="6">
    <location>
        <begin position="43"/>
        <end position="55"/>
    </location>
</feature>
<evidence type="ECO:0000256" key="3">
    <source>
        <dbReference type="ARBA" id="ARBA00022490"/>
    </source>
</evidence>
<gene>
    <name evidence="8" type="primary">SMG6_1</name>
    <name evidence="8" type="ORF">c1_g1_i3</name>
</gene>
<dbReference type="SMART" id="SM00670">
    <property type="entry name" value="PINc"/>
    <property type="match status" value="1"/>
</dbReference>
<dbReference type="SUPFAM" id="SSF88723">
    <property type="entry name" value="PIN domain-like"/>
    <property type="match status" value="1"/>
</dbReference>
<evidence type="ECO:0000256" key="4">
    <source>
        <dbReference type="ARBA" id="ARBA00023161"/>
    </source>
</evidence>
<dbReference type="SUPFAM" id="SSF48452">
    <property type="entry name" value="TPR-like"/>
    <property type="match status" value="1"/>
</dbReference>
<dbReference type="EMBL" id="GDHF01010153">
    <property type="protein sequence ID" value="JAI42161.1"/>
    <property type="molecule type" value="Transcribed_RNA"/>
</dbReference>
<evidence type="ECO:0000256" key="6">
    <source>
        <dbReference type="SAM" id="MobiDB-lite"/>
    </source>
</evidence>
<dbReference type="InterPro" id="IPR018834">
    <property type="entry name" value="DNA/RNA-bd_Est1-type"/>
</dbReference>
<keyword evidence="4" id="KW-0866">Nonsense-mediated mRNA decay</keyword>
<dbReference type="OrthoDB" id="2017974at2759"/>
<dbReference type="Pfam" id="PF10374">
    <property type="entry name" value="EST1"/>
    <property type="match status" value="1"/>
</dbReference>
<evidence type="ECO:0000256" key="5">
    <source>
        <dbReference type="ARBA" id="ARBA00023242"/>
    </source>
</evidence>
<sequence length="1051" mass="121815">MNQKGAREQNDISIIRNLPKRLQQRIVEDVSDNSLVTVDETTRQSSSGQPSTSKGGTKKDDNDKMSRRFLQKQTRPNNAIQQGNGAIDATSINFFLQKSPSCTRTLNKNNFKRETVPVLESSGKEVASKATHIKDVTPSTNSNVGNSSIPGILRFNDAKHIKLIAAEKNINGSEKNVGRENGRRTTTRIHQISEQFTKADNILTKSPARQLQRQLNQPAWFEMLIGAQYVEHLPKLYEKFTSILQQNMVIENWSEFNEARVELQNIFTNLLLQQLKLCCEQKIDTFFWKLLYYNVREYFISNSKLTADDTHNRFLLLIDEGLDFYNNLHLKLNAKYINTVQKQTNILLQHPENNISIEKEVPPQRSTHKFEFIAKVAAQKLLICLGDLCRYKTKELQTNDYTDAAKYYQQAQVLIPTNGIPYNQLAIVSIHARKKFDAVYFHMRSLMSSNAIYSARESLLVLFDEIRKKYEETELKNSPVHQGSPRYNHSKNSKSLRKEVWIHVDGVRRLHHSSETVNIKSKSAALVEEKKLKELTSEELLRRFTSLYLYVIGKLYTGIGMESIVEQQRKLLAELNVLLSRSPFPMKRSRLLKIVALNIFILEQNMHKESRREIRYYAFNFCNQFLGLLLQKCNQLYETFKVDILDSEMLCHADLNTLLQYINVYMDWLARHVDIWESVRSEEHIIIDCWTEWECFYQFLRRMIDKSAINKSPRRVLEEEVYLLGFTPIASTTNNGSVQKNFDMLTSDEKEQFFPRILKIYAFHKQYEKNQTKLQMRNDTFTLEELNGAMEKALCTLDSDEDDNSENIVVNGESVDLTLKEMNTTKTDRIEDAQISQLSKRKKELEARSNVKKMYSAKLEEILKFVDTTVYIEVRPKYLMPDTNCFIDCLDDFQKLISEYKRYILVIPLTVVKELDGLSKGVKVESYQNSLQFQRIHHYDDVSTCAKRSLDFIRSAKNNVKCATSKGSFINASLFALCEEENVSNDDKILATAVALSKTMSTETNKDGKYFIQTEFVMITTDRNLRVKALARNLTVSEMGEFLKWVKDCHT</sequence>
<dbReference type="InterPro" id="IPR011990">
    <property type="entry name" value="TPR-like_helical_dom_sf"/>
</dbReference>
<dbReference type="Gene3D" id="1.25.40.10">
    <property type="entry name" value="Tetratricopeptide repeat domain"/>
    <property type="match status" value="1"/>
</dbReference>
<evidence type="ECO:0000256" key="1">
    <source>
        <dbReference type="ARBA" id="ARBA00004123"/>
    </source>
</evidence>
<dbReference type="GO" id="GO:0042162">
    <property type="term" value="F:telomeric DNA binding"/>
    <property type="evidence" value="ECO:0007669"/>
    <property type="project" value="TreeGrafter"/>
</dbReference>
<protein>
    <submittedName>
        <fullName evidence="8">Telomerase-binding protein EST1A</fullName>
    </submittedName>
</protein>
<keyword evidence="3" id="KW-0963">Cytoplasm</keyword>
<feature type="domain" description="PIN" evidence="7">
    <location>
        <begin position="877"/>
        <end position="1027"/>
    </location>
</feature>
<dbReference type="Pfam" id="PF10373">
    <property type="entry name" value="EST1_DNA_bind"/>
    <property type="match status" value="1"/>
</dbReference>
<dbReference type="InterPro" id="IPR019458">
    <property type="entry name" value="Est1-like_N"/>
</dbReference>
<proteinExistence type="predicted"/>
<comment type="subcellular location">
    <subcellularLocation>
        <location evidence="2">Cytoplasm</location>
    </subcellularLocation>
    <subcellularLocation>
        <location evidence="1">Nucleus</location>
    </subcellularLocation>
</comment>
<evidence type="ECO:0000256" key="2">
    <source>
        <dbReference type="ARBA" id="ARBA00004496"/>
    </source>
</evidence>